<accession>A0ABR3X0A8</accession>
<keyword evidence="2" id="KW-1185">Reference proteome</keyword>
<organism evidence="1 2">
    <name type="scientific">Diaporthe australafricana</name>
    <dbReference type="NCBI Taxonomy" id="127596"/>
    <lineage>
        <taxon>Eukaryota</taxon>
        <taxon>Fungi</taxon>
        <taxon>Dikarya</taxon>
        <taxon>Ascomycota</taxon>
        <taxon>Pezizomycotina</taxon>
        <taxon>Sordariomycetes</taxon>
        <taxon>Sordariomycetidae</taxon>
        <taxon>Diaporthales</taxon>
        <taxon>Diaporthaceae</taxon>
        <taxon>Diaporthe</taxon>
    </lineage>
</organism>
<evidence type="ECO:0000313" key="2">
    <source>
        <dbReference type="Proteomes" id="UP001583177"/>
    </source>
</evidence>
<dbReference type="Proteomes" id="UP001583177">
    <property type="component" value="Unassembled WGS sequence"/>
</dbReference>
<protein>
    <submittedName>
        <fullName evidence="1">Uncharacterized protein</fullName>
    </submittedName>
</protein>
<comment type="caution">
    <text evidence="1">The sequence shown here is derived from an EMBL/GenBank/DDBJ whole genome shotgun (WGS) entry which is preliminary data.</text>
</comment>
<gene>
    <name evidence="1" type="ORF">Daus18300_005689</name>
</gene>
<proteinExistence type="predicted"/>
<dbReference type="EMBL" id="JAWRVE010000042">
    <property type="protein sequence ID" value="KAL1869152.1"/>
    <property type="molecule type" value="Genomic_DNA"/>
</dbReference>
<sequence>MPSSKRPSSSERGDIWRRQENRIRKLYKSKTVENVKRILEEEEDFPKLALPTWIEKLGELGIRKNVSSQEWRKIYQHIIPRLEDPTRPKGDLKLKRTKTRTEVIVRGRKYTWDQAWKNMKSAKAIGQLPRPEGWSNDLF</sequence>
<evidence type="ECO:0000313" key="1">
    <source>
        <dbReference type="EMBL" id="KAL1869152.1"/>
    </source>
</evidence>
<name>A0ABR3X0A8_9PEZI</name>
<reference evidence="1 2" key="1">
    <citation type="journal article" date="2024" name="IMA Fungus">
        <title>IMA Genome - F19 : A genome assembly and annotation guide to empower mycologists, including annotated draft genome sequences of Ceratocystis pirilliformis, Diaporthe australafricana, Fusarium ophioides, Paecilomyces lecythidis, and Sporothrix stenoceras.</title>
        <authorList>
            <person name="Aylward J."/>
            <person name="Wilson A.M."/>
            <person name="Visagie C.M."/>
            <person name="Spraker J."/>
            <person name="Barnes I."/>
            <person name="Buitendag C."/>
            <person name="Ceriani C."/>
            <person name="Del Mar Angel L."/>
            <person name="du Plessis D."/>
            <person name="Fuchs T."/>
            <person name="Gasser K."/>
            <person name="Kramer D."/>
            <person name="Li W."/>
            <person name="Munsamy K."/>
            <person name="Piso A."/>
            <person name="Price J.L."/>
            <person name="Sonnekus B."/>
            <person name="Thomas C."/>
            <person name="van der Nest A."/>
            <person name="van Dijk A."/>
            <person name="van Heerden A."/>
            <person name="van Vuuren N."/>
            <person name="Yilmaz N."/>
            <person name="Duong T.A."/>
            <person name="van der Merwe N.A."/>
            <person name="Wingfield M.J."/>
            <person name="Wingfield B.D."/>
        </authorList>
    </citation>
    <scope>NUCLEOTIDE SEQUENCE [LARGE SCALE GENOMIC DNA]</scope>
    <source>
        <strain evidence="1 2">CMW 18300</strain>
    </source>
</reference>